<protein>
    <submittedName>
        <fullName evidence="1 2">Fis family transcriptional regulator</fullName>
    </submittedName>
</protein>
<dbReference type="EMBL" id="KE525421">
    <property type="protein sequence ID" value="KFB53686.1"/>
    <property type="molecule type" value="Genomic_DNA"/>
</dbReference>
<evidence type="ECO:0000313" key="2">
    <source>
        <dbReference type="EnsemblMetazoa" id="ASIC022037-PA"/>
    </source>
</evidence>
<proteinExistence type="predicted"/>
<organism evidence="1">
    <name type="scientific">Anopheles sinensis</name>
    <name type="common">Mosquito</name>
    <dbReference type="NCBI Taxonomy" id="74873"/>
    <lineage>
        <taxon>Eukaryota</taxon>
        <taxon>Metazoa</taxon>
        <taxon>Ecdysozoa</taxon>
        <taxon>Arthropoda</taxon>
        <taxon>Hexapoda</taxon>
        <taxon>Insecta</taxon>
        <taxon>Pterygota</taxon>
        <taxon>Neoptera</taxon>
        <taxon>Endopterygota</taxon>
        <taxon>Diptera</taxon>
        <taxon>Nematocera</taxon>
        <taxon>Culicoidea</taxon>
        <taxon>Culicidae</taxon>
        <taxon>Anophelinae</taxon>
        <taxon>Anopheles</taxon>
    </lineage>
</organism>
<evidence type="ECO:0000313" key="3">
    <source>
        <dbReference type="Proteomes" id="UP000030765"/>
    </source>
</evidence>
<reference evidence="1 3" key="1">
    <citation type="journal article" date="2014" name="BMC Genomics">
        <title>Genome sequence of Anopheles sinensis provides insight into genetics basis of mosquito competence for malaria parasites.</title>
        <authorList>
            <person name="Zhou D."/>
            <person name="Zhang D."/>
            <person name="Ding G."/>
            <person name="Shi L."/>
            <person name="Hou Q."/>
            <person name="Ye Y."/>
            <person name="Xu Y."/>
            <person name="Zhou H."/>
            <person name="Xiong C."/>
            <person name="Li S."/>
            <person name="Yu J."/>
            <person name="Hong S."/>
            <person name="Yu X."/>
            <person name="Zou P."/>
            <person name="Chen C."/>
            <person name="Chang X."/>
            <person name="Wang W."/>
            <person name="Lv Y."/>
            <person name="Sun Y."/>
            <person name="Ma L."/>
            <person name="Shen B."/>
            <person name="Zhu C."/>
        </authorList>
    </citation>
    <scope>NUCLEOTIDE SEQUENCE [LARGE SCALE GENOMIC DNA]</scope>
</reference>
<gene>
    <name evidence="1" type="ORF">ZHAS_00022037</name>
</gene>
<reference evidence="2" key="2">
    <citation type="submission" date="2020-05" db="UniProtKB">
        <authorList>
            <consortium name="EnsemblMetazoa"/>
        </authorList>
    </citation>
    <scope>IDENTIFICATION</scope>
</reference>
<evidence type="ECO:0000313" key="1">
    <source>
        <dbReference type="EMBL" id="KFB53686.1"/>
    </source>
</evidence>
<dbReference type="Proteomes" id="UP000030765">
    <property type="component" value="Unassembled WGS sequence"/>
</dbReference>
<dbReference type="VEuPathDB" id="VectorBase:ASIC022037"/>
<name>A0A084WTZ2_ANOSI</name>
<keyword evidence="3" id="KW-1185">Reference proteome</keyword>
<sequence>MPSCAGRINLTITSGLGNIPGHVGELHRIGVPFSPWVGKRDDVLAGRKCNPVPEDLREVGQCQAGPRRSSVCTGFTFFVSSGSGSIPVNFKLGRLHRPEKASCSYVGGISSSEVDLANIREREASLPPACEEASTLCVFILLMRFCQRLCHVTLSVVSV</sequence>
<dbReference type="EMBL" id="ATLV01026969">
    <property type="status" value="NOT_ANNOTATED_CDS"/>
    <property type="molecule type" value="Genomic_DNA"/>
</dbReference>
<accession>A0A084WTZ2</accession>
<dbReference type="AlphaFoldDB" id="A0A084WTZ2"/>
<dbReference type="EnsemblMetazoa" id="ASIC022037-RA">
    <property type="protein sequence ID" value="ASIC022037-PA"/>
    <property type="gene ID" value="ASIC022037"/>
</dbReference>